<dbReference type="RefSeq" id="WP_112583912.1">
    <property type="nucleotide sequence ID" value="NZ_PYAA01000013.1"/>
</dbReference>
<keyword evidence="1" id="KW-1133">Transmembrane helix</keyword>
<comment type="caution">
    <text evidence="2">The sequence shown here is derived from an EMBL/GenBank/DDBJ whole genome shotgun (WGS) entry which is preliminary data.</text>
</comment>
<name>A0A328N4E8_9ACTN</name>
<dbReference type="AlphaFoldDB" id="A0A328N4E8"/>
<evidence type="ECO:0000313" key="2">
    <source>
        <dbReference type="EMBL" id="RAO02298.1"/>
    </source>
</evidence>
<evidence type="ECO:0000313" key="3">
    <source>
        <dbReference type="Proteomes" id="UP000248966"/>
    </source>
</evidence>
<gene>
    <name evidence="2" type="ORF">LAH08_02527</name>
</gene>
<accession>A0A328N4E8</accession>
<organism evidence="2 3">
    <name type="scientific">Micromonospora noduli</name>
    <dbReference type="NCBI Taxonomy" id="709876"/>
    <lineage>
        <taxon>Bacteria</taxon>
        <taxon>Bacillati</taxon>
        <taxon>Actinomycetota</taxon>
        <taxon>Actinomycetes</taxon>
        <taxon>Micromonosporales</taxon>
        <taxon>Micromonosporaceae</taxon>
        <taxon>Micromonospora</taxon>
    </lineage>
</organism>
<dbReference type="EMBL" id="PYAA01000013">
    <property type="protein sequence ID" value="RAO02298.1"/>
    <property type="molecule type" value="Genomic_DNA"/>
</dbReference>
<protein>
    <submittedName>
        <fullName evidence="2">Uncharacterized protein</fullName>
    </submittedName>
</protein>
<feature type="transmembrane region" description="Helical" evidence="1">
    <location>
        <begin position="12"/>
        <end position="33"/>
    </location>
</feature>
<keyword evidence="1" id="KW-0472">Membrane</keyword>
<proteinExistence type="predicted"/>
<sequence>MKDRGTRSSALSLLPLSTAAVYAVVLVVLAEALSGRAEAVASGCWWVVSAVGVGWLGRLLALRSARLVPVGVLAVAVPVVASPLALTSLLGEHSIVALAVLAVLAIWAVALVIATVLVEEIPAARARRAAVVAVGLGRAVVLGHLPGRTEASRLSARHGFLADTVGVAR</sequence>
<feature type="transmembrane region" description="Helical" evidence="1">
    <location>
        <begin position="95"/>
        <end position="118"/>
    </location>
</feature>
<feature type="transmembrane region" description="Helical" evidence="1">
    <location>
        <begin position="39"/>
        <end position="60"/>
    </location>
</feature>
<reference evidence="2 3" key="1">
    <citation type="submission" date="2018-03" db="EMBL/GenBank/DDBJ databases">
        <title>Defining the species Micromonospora saelicesensis and Micromonospora noduli under the framework of genomics.</title>
        <authorList>
            <person name="Riesco R."/>
            <person name="Trujillo M.E."/>
        </authorList>
    </citation>
    <scope>NUCLEOTIDE SEQUENCE [LARGE SCALE GENOMIC DNA]</scope>
    <source>
        <strain evidence="2 3">LAH08</strain>
    </source>
</reference>
<keyword evidence="1" id="KW-0812">Transmembrane</keyword>
<evidence type="ECO:0000256" key="1">
    <source>
        <dbReference type="SAM" id="Phobius"/>
    </source>
</evidence>
<feature type="transmembrane region" description="Helical" evidence="1">
    <location>
        <begin position="67"/>
        <end position="89"/>
    </location>
</feature>
<dbReference type="Proteomes" id="UP000248966">
    <property type="component" value="Unassembled WGS sequence"/>
</dbReference>